<evidence type="ECO:0000256" key="8">
    <source>
        <dbReference type="ARBA" id="ARBA00022723"/>
    </source>
</evidence>
<dbReference type="GO" id="GO:0005829">
    <property type="term" value="C:cytosol"/>
    <property type="evidence" value="ECO:0007669"/>
    <property type="project" value="UniProtKB-SubCell"/>
</dbReference>
<protein>
    <recommendedName>
        <fullName evidence="3">[histone H3]-lysine(4) N-trimethyltransferase</fullName>
        <ecNumber evidence="3">2.1.1.354</ecNumber>
    </recommendedName>
</protein>
<evidence type="ECO:0000313" key="22">
    <source>
        <dbReference type="Proteomes" id="UP000001595"/>
    </source>
</evidence>
<evidence type="ECO:0000256" key="18">
    <source>
        <dbReference type="PROSITE-ProRule" id="PRU00134"/>
    </source>
</evidence>
<dbReference type="GeneTree" id="ENSGT00940000157082"/>
<reference evidence="21" key="3">
    <citation type="submission" date="2025-09" db="UniProtKB">
        <authorList>
            <consortium name="Ensembl"/>
        </authorList>
    </citation>
    <scope>IDENTIFICATION</scope>
</reference>
<dbReference type="InterPro" id="IPR011990">
    <property type="entry name" value="TPR-like_helical_dom_sf"/>
</dbReference>
<evidence type="ECO:0000256" key="2">
    <source>
        <dbReference type="ARBA" id="ARBA00004514"/>
    </source>
</evidence>
<dbReference type="GO" id="GO:0032259">
    <property type="term" value="P:methylation"/>
    <property type="evidence" value="ECO:0007669"/>
    <property type="project" value="UniProtKB-KW"/>
</dbReference>
<comment type="subcellular location">
    <subcellularLocation>
        <location evidence="2">Cytoplasm</location>
        <location evidence="2">Cytosol</location>
    </subcellularLocation>
    <subcellularLocation>
        <location evidence="1">Nucleus</location>
    </subcellularLocation>
</comment>
<dbReference type="PROSITE" id="PS50280">
    <property type="entry name" value="SET"/>
    <property type="match status" value="1"/>
</dbReference>
<dbReference type="GO" id="GO:0005634">
    <property type="term" value="C:nucleus"/>
    <property type="evidence" value="ECO:0007669"/>
    <property type="project" value="UniProtKB-SubCell"/>
</dbReference>
<keyword evidence="8" id="KW-0479">Metal-binding</keyword>
<dbReference type="InterPro" id="IPR002893">
    <property type="entry name" value="Znf_MYND"/>
</dbReference>
<reference evidence="21 22" key="1">
    <citation type="submission" date="2008-02" db="EMBL/GenBank/DDBJ databases">
        <title>A 6x draft sequence assembly of the Pongo pygmaeus abelii genome.</title>
        <authorList>
            <person name="Wilson R.K."/>
            <person name="Mardis E."/>
        </authorList>
    </citation>
    <scope>NUCLEOTIDE SEQUENCE [LARGE SCALE GENOMIC DNA]</scope>
</reference>
<accession>A0A8I5UTR8</accession>
<dbReference type="Gene3D" id="6.10.140.2220">
    <property type="match status" value="1"/>
</dbReference>
<evidence type="ECO:0000256" key="11">
    <source>
        <dbReference type="ARBA" id="ARBA00022853"/>
    </source>
</evidence>
<evidence type="ECO:0000256" key="1">
    <source>
        <dbReference type="ARBA" id="ARBA00004123"/>
    </source>
</evidence>
<evidence type="ECO:0000256" key="5">
    <source>
        <dbReference type="ARBA" id="ARBA00022603"/>
    </source>
</evidence>
<keyword evidence="11" id="KW-0156">Chromatin regulator</keyword>
<organism evidence="21 22">
    <name type="scientific">Pongo abelii</name>
    <name type="common">Sumatran orangutan</name>
    <name type="synonym">Pongo pygmaeus abelii</name>
    <dbReference type="NCBI Taxonomy" id="9601"/>
    <lineage>
        <taxon>Eukaryota</taxon>
        <taxon>Metazoa</taxon>
        <taxon>Chordata</taxon>
        <taxon>Craniata</taxon>
        <taxon>Vertebrata</taxon>
        <taxon>Euteleostomi</taxon>
        <taxon>Mammalia</taxon>
        <taxon>Eutheria</taxon>
        <taxon>Euarchontoglires</taxon>
        <taxon>Primates</taxon>
        <taxon>Haplorrhini</taxon>
        <taxon>Catarrhini</taxon>
        <taxon>Hominidae</taxon>
        <taxon>Pongo</taxon>
    </lineage>
</organism>
<feature type="domain" description="MYND-type" evidence="20">
    <location>
        <begin position="52"/>
        <end position="90"/>
    </location>
</feature>
<comment type="catalytic activity">
    <reaction evidence="17">
        <text>L-lysyl-[protein] + S-adenosyl-L-methionine = N(6)-methyl-L-lysyl-[protein] + S-adenosyl-L-homocysteine + H(+)</text>
        <dbReference type="Rhea" id="RHEA:51736"/>
        <dbReference type="Rhea" id="RHEA-COMP:9752"/>
        <dbReference type="Rhea" id="RHEA-COMP:13053"/>
        <dbReference type="ChEBI" id="CHEBI:15378"/>
        <dbReference type="ChEBI" id="CHEBI:29969"/>
        <dbReference type="ChEBI" id="CHEBI:57856"/>
        <dbReference type="ChEBI" id="CHEBI:59789"/>
        <dbReference type="ChEBI" id="CHEBI:61929"/>
    </reaction>
</comment>
<dbReference type="InterPro" id="IPR050869">
    <property type="entry name" value="H3K4_H4K5_MeTrfase"/>
</dbReference>
<dbReference type="PANTHER" id="PTHR12197">
    <property type="entry name" value="HISTONE-LYSINE N-METHYLTRANSFERASE SMYD"/>
    <property type="match status" value="1"/>
</dbReference>
<dbReference type="Gene3D" id="1.25.40.10">
    <property type="entry name" value="Tetratricopeptide repeat domain"/>
    <property type="match status" value="1"/>
</dbReference>
<dbReference type="EC" id="2.1.1.354" evidence="3"/>
<keyword evidence="10" id="KW-0862">Zinc</keyword>
<evidence type="ECO:0000256" key="4">
    <source>
        <dbReference type="ARBA" id="ARBA00022490"/>
    </source>
</evidence>
<proteinExistence type="predicted"/>
<dbReference type="SUPFAM" id="SSF48452">
    <property type="entry name" value="TPR-like"/>
    <property type="match status" value="1"/>
</dbReference>
<evidence type="ECO:0000256" key="15">
    <source>
        <dbReference type="ARBA" id="ARBA00024002"/>
    </source>
</evidence>
<evidence type="ECO:0000256" key="9">
    <source>
        <dbReference type="ARBA" id="ARBA00022771"/>
    </source>
</evidence>
<evidence type="ECO:0000256" key="16">
    <source>
        <dbReference type="ARBA" id="ARBA00047571"/>
    </source>
</evidence>
<dbReference type="PANTHER" id="PTHR12197:SF193">
    <property type="entry name" value="N-LYSINE METHYLTRANSFERASE SMYD2"/>
    <property type="match status" value="1"/>
</dbReference>
<keyword evidence="13" id="KW-0804">Transcription</keyword>
<dbReference type="FunFam" id="1.10.220.160:FF:000001">
    <property type="entry name" value="N-lysine methyltransferase SMYD2 isoform X1"/>
    <property type="match status" value="1"/>
</dbReference>
<dbReference type="Pfam" id="PF01753">
    <property type="entry name" value="zf-MYND"/>
    <property type="match status" value="1"/>
</dbReference>
<evidence type="ECO:0000256" key="6">
    <source>
        <dbReference type="ARBA" id="ARBA00022679"/>
    </source>
</evidence>
<dbReference type="FunFam" id="1.25.40.10:FF:000298">
    <property type="entry name" value="N-lysine methyltransferase SMYD2"/>
    <property type="match status" value="1"/>
</dbReference>
<keyword evidence="22" id="KW-1185">Reference proteome</keyword>
<evidence type="ECO:0000256" key="17">
    <source>
        <dbReference type="ARBA" id="ARBA00048985"/>
    </source>
</evidence>
<dbReference type="PROSITE" id="PS50865">
    <property type="entry name" value="ZF_MYND_2"/>
    <property type="match status" value="1"/>
</dbReference>
<evidence type="ECO:0000256" key="14">
    <source>
        <dbReference type="ARBA" id="ARBA00023242"/>
    </source>
</evidence>
<reference evidence="21" key="2">
    <citation type="submission" date="2025-08" db="UniProtKB">
        <authorList>
            <consortium name="Ensembl"/>
        </authorList>
    </citation>
    <scope>IDENTIFICATION</scope>
</reference>
<feature type="domain" description="SET" evidence="19">
    <location>
        <begin position="7"/>
        <end position="241"/>
    </location>
</feature>
<keyword evidence="4" id="KW-0963">Cytoplasm</keyword>
<dbReference type="Pfam" id="PF00856">
    <property type="entry name" value="SET"/>
    <property type="match status" value="1"/>
</dbReference>
<gene>
    <name evidence="21" type="primary">SMYD2</name>
</gene>
<evidence type="ECO:0000259" key="20">
    <source>
        <dbReference type="PROSITE" id="PS50865"/>
    </source>
</evidence>
<comment type="catalytic activity">
    <reaction evidence="16">
        <text>L-lysyl(4)-[histone H3] + 3 S-adenosyl-L-methionine = N(6),N(6),N(6)-trimethyl-L-lysyl(4)-[histone H3] + 3 S-adenosyl-L-homocysteine + 3 H(+)</text>
        <dbReference type="Rhea" id="RHEA:60260"/>
        <dbReference type="Rhea" id="RHEA-COMP:15537"/>
        <dbReference type="Rhea" id="RHEA-COMP:15547"/>
        <dbReference type="ChEBI" id="CHEBI:15378"/>
        <dbReference type="ChEBI" id="CHEBI:29969"/>
        <dbReference type="ChEBI" id="CHEBI:57856"/>
        <dbReference type="ChEBI" id="CHEBI:59789"/>
        <dbReference type="ChEBI" id="CHEBI:61961"/>
        <dbReference type="EC" id="2.1.1.354"/>
    </reaction>
</comment>
<keyword evidence="7" id="KW-0949">S-adenosyl-L-methionine</keyword>
<dbReference type="SUPFAM" id="SSF82199">
    <property type="entry name" value="SET domain"/>
    <property type="match status" value="1"/>
</dbReference>
<evidence type="ECO:0000256" key="7">
    <source>
        <dbReference type="ARBA" id="ARBA00022691"/>
    </source>
</evidence>
<keyword evidence="6" id="KW-0808">Transferase</keyword>
<evidence type="ECO:0000256" key="3">
    <source>
        <dbReference type="ARBA" id="ARBA00012182"/>
    </source>
</evidence>
<comment type="function">
    <text evidence="15">Protein-lysine N-methyltransferase that methylates both histones and non-histone proteins, including p53/TP53 and RB1. Specifically trimethylates histone H3 'Lys-4' (H3K4me3) in vivo. The activity requires interaction with HSP90alpha. Shows even higher methyltransferase activity on p53/TP53. Monomethylates 'Lys-370' of p53/TP53, leading to decreased DNA-binding activity and subsequent transcriptional regulation activity of p53/TP53. Monomethylates RB1 at 'Lys-860'.</text>
</comment>
<dbReference type="Proteomes" id="UP000001595">
    <property type="component" value="Chromosome 1"/>
</dbReference>
<evidence type="ECO:0000256" key="12">
    <source>
        <dbReference type="ARBA" id="ARBA00023015"/>
    </source>
</evidence>
<dbReference type="GO" id="GO:0140999">
    <property type="term" value="F:histone H3K4 trimethyltransferase activity"/>
    <property type="evidence" value="ECO:0007669"/>
    <property type="project" value="UniProtKB-EC"/>
</dbReference>
<evidence type="ECO:0000256" key="10">
    <source>
        <dbReference type="ARBA" id="ARBA00022833"/>
    </source>
</evidence>
<keyword evidence="12" id="KW-0805">Transcription regulation</keyword>
<name>A0A8I5UTR8_PONAB</name>
<keyword evidence="9 18" id="KW-0863">Zinc-finger</keyword>
<dbReference type="InterPro" id="IPR046341">
    <property type="entry name" value="SET_dom_sf"/>
</dbReference>
<dbReference type="FunFam" id="1.25.40.970:FF:000002">
    <property type="entry name" value="N-lysine methyltransferase SMYD2 isoform X1"/>
    <property type="match status" value="1"/>
</dbReference>
<keyword evidence="5" id="KW-0489">Methyltransferase</keyword>
<dbReference type="FunFam" id="6.10.140.2220:FF:000013">
    <property type="entry name" value="N-lysine methyltransferase SMYD2 isoform X1"/>
    <property type="match status" value="1"/>
</dbReference>
<dbReference type="InterPro" id="IPR001214">
    <property type="entry name" value="SET_dom"/>
</dbReference>
<evidence type="ECO:0000313" key="21">
    <source>
        <dbReference type="Ensembl" id="ENSPPYP00000043911.1"/>
    </source>
</evidence>
<evidence type="ECO:0000259" key="19">
    <source>
        <dbReference type="PROSITE" id="PS50280"/>
    </source>
</evidence>
<sequence>MRAEGLGGLERFCSPGKGRGLRALQPFQVGDLLFSCPAYAYVLTVNERGNHCEYCFARKEGLSKCGRCKQAFYCNVECQKEDWPMHKLECSPMVVFGENWNPSETVRLTARILAKQKIHPERTPSEKLLAVKEFESHLDKLDNEKKDLIQSDIAALHHFYSKHLEFPDNDSLIVLFAQVNCNGFTIEDEELSHLGSAIFPDVALMNHSCCPNVIVTYKGTLAEVRAVQEIEPGEEDKAKVEIRKLSDPPKAEVIRDMVRYARNVIEEFRRAKHYKSPSELLEICELSQEKMSSVFEDSNVYMLHMMYQAMGVCLYMQDWEGALQYGQKIIKPYSKHYPLYSLNVASMWLKLGRLYMGLEHKAAGEKALKKAIAIMEVAHGKDHPYISEIKQEIESH</sequence>
<dbReference type="Gene3D" id="1.10.220.160">
    <property type="match status" value="1"/>
</dbReference>
<evidence type="ECO:0000256" key="13">
    <source>
        <dbReference type="ARBA" id="ARBA00023163"/>
    </source>
</evidence>
<dbReference type="GO" id="GO:0008270">
    <property type="term" value="F:zinc ion binding"/>
    <property type="evidence" value="ECO:0007669"/>
    <property type="project" value="UniProtKB-KW"/>
</dbReference>
<dbReference type="AlphaFoldDB" id="A0A8I5UTR8"/>
<dbReference type="Gene3D" id="2.170.270.10">
    <property type="entry name" value="SET domain"/>
    <property type="match status" value="1"/>
</dbReference>
<dbReference type="Ensembl" id="ENSPPYT00000052763.1">
    <property type="protein sequence ID" value="ENSPPYP00000043911.1"/>
    <property type="gene ID" value="ENSPPYG00000000223.3"/>
</dbReference>
<keyword evidence="14" id="KW-0539">Nucleus</keyword>
<dbReference type="Gene3D" id="1.25.40.970">
    <property type="match status" value="1"/>
</dbReference>